<dbReference type="InterPro" id="IPR051696">
    <property type="entry name" value="DENN_Domain_GEFs"/>
</dbReference>
<dbReference type="InterPro" id="IPR001194">
    <property type="entry name" value="cDENN_dom"/>
</dbReference>
<gene>
    <name evidence="2" type="ORF">RFI_10286</name>
</gene>
<dbReference type="GO" id="GO:0032483">
    <property type="term" value="P:regulation of Rab protein signal transduction"/>
    <property type="evidence" value="ECO:0007669"/>
    <property type="project" value="TreeGrafter"/>
</dbReference>
<feature type="non-terminal residue" evidence="2">
    <location>
        <position position="265"/>
    </location>
</feature>
<feature type="non-terminal residue" evidence="2">
    <location>
        <position position="1"/>
    </location>
</feature>
<evidence type="ECO:0000259" key="1">
    <source>
        <dbReference type="PROSITE" id="PS50211"/>
    </source>
</evidence>
<evidence type="ECO:0000313" key="2">
    <source>
        <dbReference type="EMBL" id="ETO26848.1"/>
    </source>
</evidence>
<organism evidence="2 3">
    <name type="scientific">Reticulomyxa filosa</name>
    <dbReference type="NCBI Taxonomy" id="46433"/>
    <lineage>
        <taxon>Eukaryota</taxon>
        <taxon>Sar</taxon>
        <taxon>Rhizaria</taxon>
        <taxon>Retaria</taxon>
        <taxon>Foraminifera</taxon>
        <taxon>Monothalamids</taxon>
        <taxon>Reticulomyxidae</taxon>
        <taxon>Reticulomyxa</taxon>
    </lineage>
</organism>
<dbReference type="Pfam" id="PF02141">
    <property type="entry name" value="DENN"/>
    <property type="match status" value="1"/>
</dbReference>
<evidence type="ECO:0000313" key="3">
    <source>
        <dbReference type="Proteomes" id="UP000023152"/>
    </source>
</evidence>
<dbReference type="InterPro" id="IPR043153">
    <property type="entry name" value="DENN_C"/>
</dbReference>
<dbReference type="OrthoDB" id="6019893at2759"/>
<name>X6NLR7_RETFI</name>
<protein>
    <recommendedName>
        <fullName evidence="1">UDENN domain-containing protein</fullName>
    </recommendedName>
</protein>
<dbReference type="Gene3D" id="3.30.450.200">
    <property type="match status" value="1"/>
</dbReference>
<sequence length="265" mass="30879">IDEFCERKHEDEIVKRMCPNGDLSCLKTLSVEEKKRYHAPKCICLISYHPFIEAYRIYLTELYRLSLTPSEIPIERYLCNFFLETPLPPRGYFSVRYRIGDKVLRLARSPQNNPLIEQPLSTQLLFELFDLDTLVHIYTALLLEKKVLFLSTQYSILTLVAETFCSLLYPFDWPHAVIPLLPEDFLAFLKAPTDLDLPEDMMIVDINTSSIKNLPDMPFLPKHELTKLKRYLQPVSDLFFGCKAQEFHQLDLAFSVAPTPDQIEE</sequence>
<dbReference type="EMBL" id="ASPP01007602">
    <property type="protein sequence ID" value="ETO26848.1"/>
    <property type="molecule type" value="Genomic_DNA"/>
</dbReference>
<dbReference type="PANTHER" id="PTHR12296">
    <property type="entry name" value="DENN DOMAIN-CONTAINING PROTEIN 4"/>
    <property type="match status" value="1"/>
</dbReference>
<dbReference type="PANTHER" id="PTHR12296:SF21">
    <property type="entry name" value="DENN DOMAIN-CONTAINING PROTEIN 3"/>
    <property type="match status" value="1"/>
</dbReference>
<dbReference type="Gene3D" id="3.40.50.11500">
    <property type="match status" value="1"/>
</dbReference>
<reference evidence="2 3" key="1">
    <citation type="journal article" date="2013" name="Curr. Biol.">
        <title>The Genome of the Foraminiferan Reticulomyxa filosa.</title>
        <authorList>
            <person name="Glockner G."/>
            <person name="Hulsmann N."/>
            <person name="Schleicher M."/>
            <person name="Noegel A.A."/>
            <person name="Eichinger L."/>
            <person name="Gallinger C."/>
            <person name="Pawlowski J."/>
            <person name="Sierra R."/>
            <person name="Euteneuer U."/>
            <person name="Pillet L."/>
            <person name="Moustafa A."/>
            <person name="Platzer M."/>
            <person name="Groth M."/>
            <person name="Szafranski K."/>
            <person name="Schliwa M."/>
        </authorList>
    </citation>
    <scope>NUCLEOTIDE SEQUENCE [LARGE SCALE GENOMIC DNA]</scope>
</reference>
<dbReference type="SMART" id="SM00799">
    <property type="entry name" value="DENN"/>
    <property type="match status" value="1"/>
</dbReference>
<dbReference type="PROSITE" id="PS50211">
    <property type="entry name" value="DENN"/>
    <property type="match status" value="1"/>
</dbReference>
<keyword evidence="3" id="KW-1185">Reference proteome</keyword>
<accession>X6NLR7</accession>
<proteinExistence type="predicted"/>
<dbReference type="GO" id="GO:0031410">
    <property type="term" value="C:cytoplasmic vesicle"/>
    <property type="evidence" value="ECO:0007669"/>
    <property type="project" value="TreeGrafter"/>
</dbReference>
<dbReference type="Proteomes" id="UP000023152">
    <property type="component" value="Unassembled WGS sequence"/>
</dbReference>
<dbReference type="InterPro" id="IPR037516">
    <property type="entry name" value="Tripartite_DENN"/>
</dbReference>
<comment type="caution">
    <text evidence="2">The sequence shown here is derived from an EMBL/GenBank/DDBJ whole genome shotgun (WGS) entry which is preliminary data.</text>
</comment>
<dbReference type="AlphaFoldDB" id="X6NLR7"/>
<feature type="domain" description="UDENN" evidence="1">
    <location>
        <begin position="1"/>
        <end position="265"/>
    </location>
</feature>